<dbReference type="GO" id="GO:0008783">
    <property type="term" value="F:agmatinase activity"/>
    <property type="evidence" value="ECO:0007669"/>
    <property type="project" value="TreeGrafter"/>
</dbReference>
<dbReference type="PANTHER" id="PTHR11358:SF30">
    <property type="entry name" value="AGMATINASE 1-RELATED"/>
    <property type="match status" value="1"/>
</dbReference>
<dbReference type="AlphaFoldDB" id="A0AAJ0DLJ7"/>
<comment type="similarity">
    <text evidence="1">Belongs to the arginase family.</text>
</comment>
<evidence type="ECO:0000256" key="2">
    <source>
        <dbReference type="SAM" id="MobiDB-lite"/>
    </source>
</evidence>
<dbReference type="PROSITE" id="PS51409">
    <property type="entry name" value="ARGINASE_2"/>
    <property type="match status" value="1"/>
</dbReference>
<dbReference type="SUPFAM" id="SSF52768">
    <property type="entry name" value="Arginase/deacetylase"/>
    <property type="match status" value="1"/>
</dbReference>
<dbReference type="GO" id="GO:0046872">
    <property type="term" value="F:metal ion binding"/>
    <property type="evidence" value="ECO:0007669"/>
    <property type="project" value="InterPro"/>
</dbReference>
<keyword evidence="3" id="KW-0732">Signal</keyword>
<feature type="signal peptide" evidence="3">
    <location>
        <begin position="1"/>
        <end position="17"/>
    </location>
</feature>
<evidence type="ECO:0008006" key="6">
    <source>
        <dbReference type="Google" id="ProtNLM"/>
    </source>
</evidence>
<dbReference type="InterPro" id="IPR023696">
    <property type="entry name" value="Ureohydrolase_dom_sf"/>
</dbReference>
<comment type="caution">
    <text evidence="4">The sequence shown here is derived from an EMBL/GenBank/DDBJ whole genome shotgun (WGS) entry which is preliminary data.</text>
</comment>
<evidence type="ECO:0000256" key="3">
    <source>
        <dbReference type="SAM" id="SignalP"/>
    </source>
</evidence>
<name>A0AAJ0DLJ7_9PEZI</name>
<organism evidence="4 5">
    <name type="scientific">Extremus antarcticus</name>
    <dbReference type="NCBI Taxonomy" id="702011"/>
    <lineage>
        <taxon>Eukaryota</taxon>
        <taxon>Fungi</taxon>
        <taxon>Dikarya</taxon>
        <taxon>Ascomycota</taxon>
        <taxon>Pezizomycotina</taxon>
        <taxon>Dothideomycetes</taxon>
        <taxon>Dothideomycetidae</taxon>
        <taxon>Mycosphaerellales</taxon>
        <taxon>Extremaceae</taxon>
        <taxon>Extremus</taxon>
    </lineage>
</organism>
<feature type="chain" id="PRO_5042581977" description="Agmatinase" evidence="3">
    <location>
        <begin position="18"/>
        <end position="112"/>
    </location>
</feature>
<dbReference type="Gene3D" id="3.40.800.10">
    <property type="entry name" value="Ureohydrolase domain"/>
    <property type="match status" value="1"/>
</dbReference>
<proteinExistence type="inferred from homology"/>
<dbReference type="InterPro" id="IPR006035">
    <property type="entry name" value="Ureohydrolase"/>
</dbReference>
<feature type="region of interest" description="Disordered" evidence="2">
    <location>
        <begin position="93"/>
        <end position="112"/>
    </location>
</feature>
<keyword evidence="5" id="KW-1185">Reference proteome</keyword>
<evidence type="ECO:0000313" key="4">
    <source>
        <dbReference type="EMBL" id="KAK3052204.1"/>
    </source>
</evidence>
<dbReference type="Proteomes" id="UP001271007">
    <property type="component" value="Unassembled WGS sequence"/>
</dbReference>
<dbReference type="GO" id="GO:0033389">
    <property type="term" value="P:putrescine biosynthetic process from arginine, via agmatine"/>
    <property type="evidence" value="ECO:0007669"/>
    <property type="project" value="TreeGrafter"/>
</dbReference>
<dbReference type="PANTHER" id="PTHR11358">
    <property type="entry name" value="ARGINASE/AGMATINASE"/>
    <property type="match status" value="1"/>
</dbReference>
<gene>
    <name evidence="4" type="ORF">LTR09_006796</name>
</gene>
<dbReference type="Pfam" id="PF00491">
    <property type="entry name" value="Arginase"/>
    <property type="match status" value="1"/>
</dbReference>
<evidence type="ECO:0000313" key="5">
    <source>
        <dbReference type="Proteomes" id="UP001271007"/>
    </source>
</evidence>
<sequence length="112" mass="12096">MFKSFVTVVALAAAARAHSGHEHDQEPLVGPLEKLWYNTLPGDGGTQSLKADSVFSGISTFGRLPYHPCLSNEDVKYDLAFIGAPFDTGTSYRPGARFGPSGIRQGSRRLNL</sequence>
<evidence type="ECO:0000256" key="1">
    <source>
        <dbReference type="PROSITE-ProRule" id="PRU00742"/>
    </source>
</evidence>
<protein>
    <recommendedName>
        <fullName evidence="6">Agmatinase</fullName>
    </recommendedName>
</protein>
<accession>A0AAJ0DLJ7</accession>
<reference evidence="4" key="1">
    <citation type="submission" date="2023-04" db="EMBL/GenBank/DDBJ databases">
        <title>Black Yeasts Isolated from many extreme environments.</title>
        <authorList>
            <person name="Coleine C."/>
            <person name="Stajich J.E."/>
            <person name="Selbmann L."/>
        </authorList>
    </citation>
    <scope>NUCLEOTIDE SEQUENCE</scope>
    <source>
        <strain evidence="4">CCFEE 5312</strain>
    </source>
</reference>
<dbReference type="EMBL" id="JAWDJX010000022">
    <property type="protein sequence ID" value="KAK3052204.1"/>
    <property type="molecule type" value="Genomic_DNA"/>
</dbReference>